<protein>
    <recommendedName>
        <fullName evidence="3">YCII-related domain-containing protein</fullName>
    </recommendedName>
</protein>
<proteinExistence type="predicted"/>
<dbReference type="Proteomes" id="UP000647424">
    <property type="component" value="Unassembled WGS sequence"/>
</dbReference>
<evidence type="ECO:0000313" key="2">
    <source>
        <dbReference type="Proteomes" id="UP000647424"/>
    </source>
</evidence>
<keyword evidence="2" id="KW-1185">Reference proteome</keyword>
<name>A0A927FGH4_9BURK</name>
<dbReference type="EMBL" id="JACYFT010000001">
    <property type="protein sequence ID" value="MBD8049618.1"/>
    <property type="molecule type" value="Genomic_DNA"/>
</dbReference>
<evidence type="ECO:0008006" key="3">
    <source>
        <dbReference type="Google" id="ProtNLM"/>
    </source>
</evidence>
<dbReference type="InterPro" id="IPR011008">
    <property type="entry name" value="Dimeric_a/b-barrel"/>
</dbReference>
<dbReference type="RefSeq" id="WP_191818074.1">
    <property type="nucleotide sequence ID" value="NZ_JACYFT010000001.1"/>
</dbReference>
<comment type="caution">
    <text evidence="1">The sequence shown here is derived from an EMBL/GenBank/DDBJ whole genome shotgun (WGS) entry which is preliminary data.</text>
</comment>
<dbReference type="AlphaFoldDB" id="A0A927FGH4"/>
<accession>A0A927FGH4</accession>
<dbReference type="SUPFAM" id="SSF54909">
    <property type="entry name" value="Dimeric alpha+beta barrel"/>
    <property type="match status" value="1"/>
</dbReference>
<evidence type="ECO:0000313" key="1">
    <source>
        <dbReference type="EMBL" id="MBD8049618.1"/>
    </source>
</evidence>
<organism evidence="1 2">
    <name type="scientific">Limnohabitans radicicola</name>
    <dbReference type="NCBI Taxonomy" id="2771427"/>
    <lineage>
        <taxon>Bacteria</taxon>
        <taxon>Pseudomonadati</taxon>
        <taxon>Pseudomonadota</taxon>
        <taxon>Betaproteobacteria</taxon>
        <taxon>Burkholderiales</taxon>
        <taxon>Comamonadaceae</taxon>
        <taxon>Limnohabitans</taxon>
    </lineage>
</organism>
<sequence>MKKRFMIFVIDDLTGSGTFEEMQAIDRFNDGLRSRGQWIFAGGLAAPAHGNVIDNRQDAHLSTGKPLFAAQENYSGFWLIEAENSELATQLAFEASRACNRKVELRPLLG</sequence>
<gene>
    <name evidence="1" type="ORF">IC609_03605</name>
</gene>
<dbReference type="Gene3D" id="3.30.70.1060">
    <property type="entry name" value="Dimeric alpha+beta barrel"/>
    <property type="match status" value="1"/>
</dbReference>
<reference evidence="1" key="1">
    <citation type="submission" date="2020-09" db="EMBL/GenBank/DDBJ databases">
        <title>Genome seq and assembly of Limnohabitants sp.</title>
        <authorList>
            <person name="Chhetri G."/>
        </authorList>
    </citation>
    <scope>NUCLEOTIDE SEQUENCE</scope>
    <source>
        <strain evidence="1">JUR4</strain>
    </source>
</reference>